<gene>
    <name evidence="1" type="ORF">Vadar_032961</name>
</gene>
<name>A0ACB7XLN8_9ERIC</name>
<comment type="caution">
    <text evidence="1">The sequence shown here is derived from an EMBL/GenBank/DDBJ whole genome shotgun (WGS) entry which is preliminary data.</text>
</comment>
<accession>A0ACB7XLN8</accession>
<reference evidence="1 2" key="1">
    <citation type="journal article" date="2021" name="Hortic Res">
        <title>High-quality reference genome and annotation aids understanding of berry development for evergreen blueberry (Vaccinium darrowii).</title>
        <authorList>
            <person name="Yu J."/>
            <person name="Hulse-Kemp A.M."/>
            <person name="Babiker E."/>
            <person name="Staton M."/>
        </authorList>
    </citation>
    <scope>NUCLEOTIDE SEQUENCE [LARGE SCALE GENOMIC DNA]</scope>
    <source>
        <strain evidence="2">cv. NJ 8807/NJ 8810</strain>
        <tissue evidence="1">Young leaf</tissue>
    </source>
</reference>
<evidence type="ECO:0000313" key="2">
    <source>
        <dbReference type="Proteomes" id="UP000828048"/>
    </source>
</evidence>
<evidence type="ECO:0000313" key="1">
    <source>
        <dbReference type="EMBL" id="KAH7841677.1"/>
    </source>
</evidence>
<keyword evidence="2" id="KW-1185">Reference proteome</keyword>
<protein>
    <submittedName>
        <fullName evidence="1">Uncharacterized protein</fullName>
    </submittedName>
</protein>
<sequence length="2280" mass="253251">MKENGAKTSRILNGNWVAKGKRRKLSGGIDTSNGKEGSSIASDPSTTSSKRRLKNETSSARSSSKKKGNDGYYYECVVCDLGGNLLCCEGCPRTYHLQCLNPPLKRIPSGKWKCPNCCQKNVSNAPLDHLDSSSKPTVAKFILRKSKDAIKPSADNVSQIFGTSILGKKRSKSKRKSSLSQGVESLEKHANASAGPSQISHCGTEEGNLTSVNVDDERKPESSPIDKPGKKKSISPAVEVSQLKTTDSKSNNDEAPEREADIPYDNGEKVVPVSTADTKRDRKRKRKTPISVIQKKPRTNEGKCTVVTSHKHGSKARTRKLHKKHDSADHGASASGSKEDSQTKTADIELKNEVAEQVGELSEELQESGKSVDRAATRLGQINDEVQQVDRVLGRRLQLNDRNSCQTSTMVASDKPSEVLSLPDNQNTLPKGNPHGDSNLNGGTAENFKEDCPNNISHSDGGKSVKNDMGVEKLHVYRRSSSKEYRQGKGADSSRRDANGTNSTVLNEKNHVGTAVGVGVLEKTEKISTGEHEDNKEDGDVSVSHGTRDTKEANMEMTTDKSPLNISRASVLAESPSSDGLAISYEFLVKWVGKSHIHNTWVSESQLKVLAKRKLDNYKAKYGTAVINICEARWKLPQRVIALCSSKGGPGEAFIKWTGLPYDECTWERIDEPVIAKSSHLIDLFNLFESQTLEKDARKSDTPWGKVDCQQTELVTLTEQPKELKGGELFPHQLEALNWLRKCWLKSKNVILADEMGLGKTVSAAAFLSSLYFEFKATLPCLVLVPLSTMPNWMSEFSLWAPNLNVVEYHGCAKARAIVRQYEWHGNDPSRLNKKTASYKFHVLLTTYEMVLADSTHLRAVPWEVLIVDEGHRLKNSGSKLFSLLNTFSFQHRILLTGTPLQNNLGEMYNLLNFLQPASFPSLSSFEEKFNDLTTAEKVEELKKLVAPHMLRRLKKDAMKNIPPKTERMVPVELSSIQAEYYRAMLTKNYQILRNIGKGVPQQSMLNIVMQLRKVCNHPYLIPGTEPDSGPLEFLHEMRIKASAKLTLLHSMLKVLHREGHRVLIFSQMTKLLDILEDYLAIEFGPKTFERVDGSVSVADRQTAIARFNQDKSKFVFLLSTRSCGLGINLATADTVIIYDSDFNPHADIQAMNRAHRIGQSNRLLVYRLVVRASVEERILQLAKKKLMLDQLFVNKSGSQKEVEDILRWGTEELFNDSAIVNGKDISENHGNKDEAVANVEHKHRRRGGGLGDVYKDKCTDGSGKIIWDENAILKLLDRSNLHSGSPDSADGDLENDMLGSVKSLEWNDEPTEAQREDESPPVVADDLCSQTFEKKEDNPATGTEENEWDRLLRVRWEKHQNEEEAALGRGKRQRKAVSYREAYASQLGETFNESCPQEEPEPEPEPEREYTPAGRALKAKFARLRARQKERLARRNIKEMSGPESLPELPPFSSKDGDQQTKLVQHVEEKALAINLDENICDQTLEGQKRKSESPLRLGKICKHKFSGHSPDVILPSDQLAGTSCINPVSSANLLPVLGLCAPNATQMESFQRNISRSYSRQSRRAIRPEFPFHIAPSLGTPNEMEPKGHEATNSKFDLPDVSPEAFPQWLKNNHSDNHIPLSSHPSAILQGRASDHFEKSRYTFSGFQEKMALPRLPFDEKLLPRIPFPARNRPHLHPDLIPSLSLGTRAGDSNEPIPDLSTVPLLPNFYFPQDVPRHSQQEREMDPILGLGQTPPPYSPFPENHRKVLESIMMRTGYGSTSFLKNKTKVDIWSEEELDFLWIGVRRHGRGNWDAMLRDPRLKFSKFKTVVDLSSRWEEEQLKIMDGPTFPLLKPNKSSKATKPSVFPSISDEMMTRALHGSKFGGPLKFQPHMTDMKLGIGDMSSCLTNLEQSIRLGLRNEQHSVPIPTWDADKFRSFQGDSSAGPSCRPETSSVMIEHPFMQNSFGTSNYDIQRKEVLQGESKSGKLPSLLDRSLNLLRDSFSNMGSDEFNSFGMRSESFNNDPNASDMKGKAASEVGGSSSSKNKLPHWLREAVVAPSPQEPDLPPTVSAVAQSVRLLYGEENPTIPPFVVLGPPPSHPKDPRRILKKKKKKKQKSHLLKQFPSDVAEPSSKNDVSASILLAPSFLPDPQSAAGPSGLSLIEPTFNLPPLNLDMNPSSSSVLPNPQIGKSSGLSPSPEVFELVTSCVAPGPVPQGSLSKSADQGELPDSTDAYGKPKTKQSSPIGPWGPLPNDEKDGQSESRDSSKTQSDPPQPDVEEVSSEGTVSDHRVSDNEL</sequence>
<organism evidence="1 2">
    <name type="scientific">Vaccinium darrowii</name>
    <dbReference type="NCBI Taxonomy" id="229202"/>
    <lineage>
        <taxon>Eukaryota</taxon>
        <taxon>Viridiplantae</taxon>
        <taxon>Streptophyta</taxon>
        <taxon>Embryophyta</taxon>
        <taxon>Tracheophyta</taxon>
        <taxon>Spermatophyta</taxon>
        <taxon>Magnoliopsida</taxon>
        <taxon>eudicotyledons</taxon>
        <taxon>Gunneridae</taxon>
        <taxon>Pentapetalae</taxon>
        <taxon>asterids</taxon>
        <taxon>Ericales</taxon>
        <taxon>Ericaceae</taxon>
        <taxon>Vaccinioideae</taxon>
        <taxon>Vaccinieae</taxon>
        <taxon>Vaccinium</taxon>
    </lineage>
</organism>
<proteinExistence type="predicted"/>
<dbReference type="EMBL" id="CM037160">
    <property type="protein sequence ID" value="KAH7841677.1"/>
    <property type="molecule type" value="Genomic_DNA"/>
</dbReference>
<dbReference type="Proteomes" id="UP000828048">
    <property type="component" value="Chromosome 10"/>
</dbReference>